<proteinExistence type="predicted"/>
<evidence type="ECO:0008006" key="3">
    <source>
        <dbReference type="Google" id="ProtNLM"/>
    </source>
</evidence>
<accession>A0A3B0VJ36</accession>
<evidence type="ECO:0000313" key="2">
    <source>
        <dbReference type="EMBL" id="VAW32126.1"/>
    </source>
</evidence>
<keyword evidence="1" id="KW-0812">Transmembrane</keyword>
<keyword evidence="1" id="KW-0472">Membrane</keyword>
<dbReference type="EMBL" id="UOEV01000022">
    <property type="protein sequence ID" value="VAW32126.1"/>
    <property type="molecule type" value="Genomic_DNA"/>
</dbReference>
<gene>
    <name evidence="2" type="ORF">MNBD_CPR01-125</name>
</gene>
<keyword evidence="1" id="KW-1133">Transmembrane helix</keyword>
<dbReference type="Gene3D" id="3.60.15.10">
    <property type="entry name" value="Ribonuclease Z/Hydroxyacylglutathione hydrolase-like"/>
    <property type="match status" value="1"/>
</dbReference>
<reference evidence="2" key="1">
    <citation type="submission" date="2018-06" db="EMBL/GenBank/DDBJ databases">
        <authorList>
            <person name="Zhirakovskaya E."/>
        </authorList>
    </citation>
    <scope>NUCLEOTIDE SEQUENCE</scope>
</reference>
<dbReference type="AlphaFoldDB" id="A0A3B0VJ36"/>
<protein>
    <recommendedName>
        <fullName evidence="3">Metallo-beta-lactamase domain-containing protein</fullName>
    </recommendedName>
</protein>
<organism evidence="2">
    <name type="scientific">hydrothermal vent metagenome</name>
    <dbReference type="NCBI Taxonomy" id="652676"/>
    <lineage>
        <taxon>unclassified sequences</taxon>
        <taxon>metagenomes</taxon>
        <taxon>ecological metagenomes</taxon>
    </lineage>
</organism>
<name>A0A3B0VJ36_9ZZZZ</name>
<feature type="non-terminal residue" evidence="2">
    <location>
        <position position="154"/>
    </location>
</feature>
<sequence length="154" mass="16695">MKQKRYIAYFGIGISLVTIFFIISALSLPGDGTLRVSFLRAGEGRAIFVRTPSGASILIDGGKDSETLRAFAKELGPLQRTISMIIETNTEASNSGGIYEVLDRYQVGALVTEGMPNKSIGSRLVARIAGKIKQMVHFEASRGTRILFPKGTQI</sequence>
<feature type="transmembrane region" description="Helical" evidence="1">
    <location>
        <begin position="7"/>
        <end position="28"/>
    </location>
</feature>
<dbReference type="InterPro" id="IPR036866">
    <property type="entry name" value="RibonucZ/Hydroxyglut_hydro"/>
</dbReference>
<dbReference type="SUPFAM" id="SSF56281">
    <property type="entry name" value="Metallo-hydrolase/oxidoreductase"/>
    <property type="match status" value="1"/>
</dbReference>
<evidence type="ECO:0000256" key="1">
    <source>
        <dbReference type="SAM" id="Phobius"/>
    </source>
</evidence>